<feature type="region of interest" description="Disordered" evidence="4">
    <location>
        <begin position="262"/>
        <end position="293"/>
    </location>
</feature>
<dbReference type="Proteomes" id="UP000823900">
    <property type="component" value="Unassembled WGS sequence"/>
</dbReference>
<feature type="domain" description="HTH deoR-type" evidence="5">
    <location>
        <begin position="3"/>
        <end position="58"/>
    </location>
</feature>
<name>A0A9D2KPT1_9FIRM</name>
<dbReference type="PRINTS" id="PR00037">
    <property type="entry name" value="HTHLACR"/>
</dbReference>
<proteinExistence type="predicted"/>
<dbReference type="GO" id="GO:0003677">
    <property type="term" value="F:DNA binding"/>
    <property type="evidence" value="ECO:0007669"/>
    <property type="project" value="UniProtKB-KW"/>
</dbReference>
<dbReference type="PANTHER" id="PTHR30363:SF44">
    <property type="entry name" value="AGA OPERON TRANSCRIPTIONAL REPRESSOR-RELATED"/>
    <property type="match status" value="1"/>
</dbReference>
<dbReference type="PANTHER" id="PTHR30363">
    <property type="entry name" value="HTH-TYPE TRANSCRIPTIONAL REGULATOR SRLR-RELATED"/>
    <property type="match status" value="1"/>
</dbReference>
<dbReference type="GO" id="GO:0003700">
    <property type="term" value="F:DNA-binding transcription factor activity"/>
    <property type="evidence" value="ECO:0007669"/>
    <property type="project" value="InterPro"/>
</dbReference>
<dbReference type="AlphaFoldDB" id="A0A9D2KPT1"/>
<dbReference type="InterPro" id="IPR001034">
    <property type="entry name" value="DeoR_HTH"/>
</dbReference>
<evidence type="ECO:0000256" key="3">
    <source>
        <dbReference type="ARBA" id="ARBA00023163"/>
    </source>
</evidence>
<keyword evidence="1" id="KW-0805">Transcription regulation</keyword>
<evidence type="ECO:0000313" key="7">
    <source>
        <dbReference type="Proteomes" id="UP000823900"/>
    </source>
</evidence>
<reference evidence="6" key="1">
    <citation type="journal article" date="2021" name="PeerJ">
        <title>Extensive microbial diversity within the chicken gut microbiome revealed by metagenomics and culture.</title>
        <authorList>
            <person name="Gilroy R."/>
            <person name="Ravi A."/>
            <person name="Getino M."/>
            <person name="Pursley I."/>
            <person name="Horton D.L."/>
            <person name="Alikhan N.F."/>
            <person name="Baker D."/>
            <person name="Gharbi K."/>
            <person name="Hall N."/>
            <person name="Watson M."/>
            <person name="Adriaenssens E.M."/>
            <person name="Foster-Nyarko E."/>
            <person name="Jarju S."/>
            <person name="Secka A."/>
            <person name="Antonio M."/>
            <person name="Oren A."/>
            <person name="Chaudhuri R.R."/>
            <person name="La Ragione R."/>
            <person name="Hildebrand F."/>
            <person name="Pallen M.J."/>
        </authorList>
    </citation>
    <scope>NUCLEOTIDE SEQUENCE</scope>
    <source>
        <strain evidence="6">CHK178-16964</strain>
    </source>
</reference>
<dbReference type="PROSITE" id="PS51000">
    <property type="entry name" value="HTH_DEOR_2"/>
    <property type="match status" value="1"/>
</dbReference>
<dbReference type="Gene3D" id="3.40.50.1360">
    <property type="match status" value="1"/>
</dbReference>
<dbReference type="SMART" id="SM00420">
    <property type="entry name" value="HTH_DEOR"/>
    <property type="match status" value="1"/>
</dbReference>
<organism evidence="6 7">
    <name type="scientific">Candidatus Lachnoclostridium stercoravium</name>
    <dbReference type="NCBI Taxonomy" id="2838633"/>
    <lineage>
        <taxon>Bacteria</taxon>
        <taxon>Bacillati</taxon>
        <taxon>Bacillota</taxon>
        <taxon>Clostridia</taxon>
        <taxon>Lachnospirales</taxon>
        <taxon>Lachnospiraceae</taxon>
    </lineage>
</organism>
<evidence type="ECO:0000259" key="5">
    <source>
        <dbReference type="PROSITE" id="PS51000"/>
    </source>
</evidence>
<dbReference type="PROSITE" id="PS00894">
    <property type="entry name" value="HTH_DEOR_1"/>
    <property type="match status" value="1"/>
</dbReference>
<evidence type="ECO:0000313" key="6">
    <source>
        <dbReference type="EMBL" id="HJA71321.1"/>
    </source>
</evidence>
<sequence length="293" mass="31883">MLALERAGYIMEQLQKKKVVLVKDLSSEMDVSEETIRKDLERLEKKGSLSRVHGGAYLKEGYGNEATFAVRGQIYRQEKEALAIACMDLIRENESIILDCSTTALHIARALAASGKKCTVLTNSLEACTVLAGNPAIRLIAVGGEYRADTASFGGSAVIETLKQYRADKAVISSAGISLESGITDYTEEEAGIRRQMMAQSRETVFVADSTKIGRSALYVAGAWEKIGCLVTQKPFPAEQREFYDALEQAGIPVVFCRREKGKQNARKGDQNGETRGACQREEAGAGNGQESL</sequence>
<comment type="caution">
    <text evidence="6">The sequence shown here is derived from an EMBL/GenBank/DDBJ whole genome shotgun (WGS) entry which is preliminary data.</text>
</comment>
<dbReference type="InterPro" id="IPR036390">
    <property type="entry name" value="WH_DNA-bd_sf"/>
</dbReference>
<evidence type="ECO:0000256" key="2">
    <source>
        <dbReference type="ARBA" id="ARBA00023125"/>
    </source>
</evidence>
<dbReference type="InterPro" id="IPR014036">
    <property type="entry name" value="DeoR-like_C"/>
</dbReference>
<dbReference type="InterPro" id="IPR050313">
    <property type="entry name" value="Carb_Metab_HTH_regulators"/>
</dbReference>
<accession>A0A9D2KPT1</accession>
<dbReference type="InterPro" id="IPR018356">
    <property type="entry name" value="Tscrpt_reg_HTH_DeoR_CS"/>
</dbReference>
<evidence type="ECO:0000256" key="1">
    <source>
        <dbReference type="ARBA" id="ARBA00023015"/>
    </source>
</evidence>
<dbReference type="Gene3D" id="1.10.10.10">
    <property type="entry name" value="Winged helix-like DNA-binding domain superfamily/Winged helix DNA-binding domain"/>
    <property type="match status" value="1"/>
</dbReference>
<reference evidence="6" key="2">
    <citation type="submission" date="2021-04" db="EMBL/GenBank/DDBJ databases">
        <authorList>
            <person name="Gilroy R."/>
        </authorList>
    </citation>
    <scope>NUCLEOTIDE SEQUENCE</scope>
    <source>
        <strain evidence="6">CHK178-16964</strain>
    </source>
</reference>
<dbReference type="Pfam" id="PF00455">
    <property type="entry name" value="DeoRC"/>
    <property type="match status" value="1"/>
</dbReference>
<protein>
    <submittedName>
        <fullName evidence="6">DeoR/GlpR family DNA-binding transcription regulator</fullName>
    </submittedName>
</protein>
<dbReference type="SUPFAM" id="SSF100950">
    <property type="entry name" value="NagB/RpiA/CoA transferase-like"/>
    <property type="match status" value="1"/>
</dbReference>
<gene>
    <name evidence="6" type="ORF">IAA07_07025</name>
</gene>
<evidence type="ECO:0000256" key="4">
    <source>
        <dbReference type="SAM" id="MobiDB-lite"/>
    </source>
</evidence>
<keyword evidence="3" id="KW-0804">Transcription</keyword>
<dbReference type="InterPro" id="IPR036388">
    <property type="entry name" value="WH-like_DNA-bd_sf"/>
</dbReference>
<dbReference type="EMBL" id="DWZA01000060">
    <property type="protein sequence ID" value="HJA71321.1"/>
    <property type="molecule type" value="Genomic_DNA"/>
</dbReference>
<keyword evidence="2 6" id="KW-0238">DNA-binding</keyword>
<dbReference type="SMART" id="SM01134">
    <property type="entry name" value="DeoRC"/>
    <property type="match status" value="1"/>
</dbReference>
<dbReference type="SUPFAM" id="SSF46785">
    <property type="entry name" value="Winged helix' DNA-binding domain"/>
    <property type="match status" value="1"/>
</dbReference>
<dbReference type="Pfam" id="PF08220">
    <property type="entry name" value="HTH_DeoR"/>
    <property type="match status" value="1"/>
</dbReference>
<feature type="compositionally biased region" description="Basic and acidic residues" evidence="4">
    <location>
        <begin position="262"/>
        <end position="284"/>
    </location>
</feature>
<dbReference type="InterPro" id="IPR037171">
    <property type="entry name" value="NagB/RpiA_transferase-like"/>
</dbReference>